<evidence type="ECO:0000256" key="3">
    <source>
        <dbReference type="ARBA" id="ARBA00023284"/>
    </source>
</evidence>
<evidence type="ECO:0000256" key="1">
    <source>
        <dbReference type="ARBA" id="ARBA00004196"/>
    </source>
</evidence>
<dbReference type="PROSITE" id="PS00194">
    <property type="entry name" value="THIOREDOXIN_1"/>
    <property type="match status" value="1"/>
</dbReference>
<protein>
    <submittedName>
        <fullName evidence="6">Redoxin</fullName>
    </submittedName>
</protein>
<evidence type="ECO:0000313" key="6">
    <source>
        <dbReference type="EMBL" id="AVO49879.1"/>
    </source>
</evidence>
<dbReference type="AlphaFoldDB" id="A0A2R3QDM4"/>
<feature type="domain" description="Thioredoxin" evidence="5">
    <location>
        <begin position="51"/>
        <end position="190"/>
    </location>
</feature>
<accession>A0A2R3QDM4</accession>
<keyword evidence="7" id="KW-1185">Reference proteome</keyword>
<keyword evidence="4" id="KW-1133">Transmembrane helix</keyword>
<sequence>MKEDLKASPAPAAVLATDARRRWLLVGAGAVAGLAGAGLAAWRLNLAPARVDVADDLWSASFEGVDGKPLRMAELRGQPLLLNFWATWCPPCVKELPLLDRFHVQQSAKGWQVLGLAIDQPANVEKFLQRLPLQFPLALAGLAGSDLSRRLGNERGGLPFTVLFAADGSILKRKMGELSEQDLADWARLA</sequence>
<dbReference type="InterPro" id="IPR006311">
    <property type="entry name" value="TAT_signal"/>
</dbReference>
<evidence type="ECO:0000256" key="2">
    <source>
        <dbReference type="ARBA" id="ARBA00022748"/>
    </source>
</evidence>
<dbReference type="Pfam" id="PF08534">
    <property type="entry name" value="Redoxin"/>
    <property type="match status" value="1"/>
</dbReference>
<dbReference type="PANTHER" id="PTHR42852">
    <property type="entry name" value="THIOL:DISULFIDE INTERCHANGE PROTEIN DSBE"/>
    <property type="match status" value="1"/>
</dbReference>
<dbReference type="KEGG" id="mela:C6568_11915"/>
<dbReference type="InterPro" id="IPR013740">
    <property type="entry name" value="Redoxin"/>
</dbReference>
<evidence type="ECO:0000313" key="7">
    <source>
        <dbReference type="Proteomes" id="UP000237925"/>
    </source>
</evidence>
<reference evidence="6 7" key="1">
    <citation type="submission" date="2018-03" db="EMBL/GenBank/DDBJ databases">
        <title>Genome sequencing of Melaminivora sp.</title>
        <authorList>
            <person name="Kim S.-J."/>
            <person name="Heo J."/>
            <person name="Ahn J.-H."/>
            <person name="Kwon S.-W."/>
        </authorList>
    </citation>
    <scope>NUCLEOTIDE SEQUENCE [LARGE SCALE GENOMIC DNA]</scope>
    <source>
        <strain evidence="6 7">SC2-9</strain>
    </source>
</reference>
<dbReference type="Proteomes" id="UP000237925">
    <property type="component" value="Chromosome"/>
</dbReference>
<evidence type="ECO:0000259" key="5">
    <source>
        <dbReference type="PROSITE" id="PS51352"/>
    </source>
</evidence>
<keyword evidence="4" id="KW-0812">Transmembrane</keyword>
<comment type="subcellular location">
    <subcellularLocation>
        <location evidence="1">Cell envelope</location>
    </subcellularLocation>
</comment>
<dbReference type="PROSITE" id="PS51352">
    <property type="entry name" value="THIOREDOXIN_2"/>
    <property type="match status" value="1"/>
</dbReference>
<dbReference type="InterPro" id="IPR050553">
    <property type="entry name" value="Thioredoxin_ResA/DsbE_sf"/>
</dbReference>
<dbReference type="InterPro" id="IPR013766">
    <property type="entry name" value="Thioredoxin_domain"/>
</dbReference>
<feature type="transmembrane region" description="Helical" evidence="4">
    <location>
        <begin position="23"/>
        <end position="42"/>
    </location>
</feature>
<dbReference type="EMBL" id="CP027667">
    <property type="protein sequence ID" value="AVO49879.1"/>
    <property type="molecule type" value="Genomic_DNA"/>
</dbReference>
<organism evidence="6 7">
    <name type="scientific">Melaminivora suipulveris</name>
    <dbReference type="NCBI Taxonomy" id="2109913"/>
    <lineage>
        <taxon>Bacteria</taxon>
        <taxon>Pseudomonadati</taxon>
        <taxon>Pseudomonadota</taxon>
        <taxon>Betaproteobacteria</taxon>
        <taxon>Burkholderiales</taxon>
        <taxon>Comamonadaceae</taxon>
        <taxon>Melaminivora</taxon>
    </lineage>
</organism>
<keyword evidence="2" id="KW-0201">Cytochrome c-type biogenesis</keyword>
<proteinExistence type="predicted"/>
<dbReference type="RefSeq" id="WP_106684308.1">
    <property type="nucleotide sequence ID" value="NZ_CP027667.1"/>
</dbReference>
<dbReference type="GO" id="GO:0015036">
    <property type="term" value="F:disulfide oxidoreductase activity"/>
    <property type="evidence" value="ECO:0007669"/>
    <property type="project" value="UniProtKB-ARBA"/>
</dbReference>
<evidence type="ECO:0000256" key="4">
    <source>
        <dbReference type="SAM" id="Phobius"/>
    </source>
</evidence>
<keyword evidence="4" id="KW-0472">Membrane</keyword>
<dbReference type="PROSITE" id="PS51318">
    <property type="entry name" value="TAT"/>
    <property type="match status" value="1"/>
</dbReference>
<dbReference type="InterPro" id="IPR017937">
    <property type="entry name" value="Thioredoxin_CS"/>
</dbReference>
<dbReference type="InterPro" id="IPR036249">
    <property type="entry name" value="Thioredoxin-like_sf"/>
</dbReference>
<dbReference type="CDD" id="cd02966">
    <property type="entry name" value="TlpA_like_family"/>
    <property type="match status" value="1"/>
</dbReference>
<dbReference type="GO" id="GO:0017004">
    <property type="term" value="P:cytochrome complex assembly"/>
    <property type="evidence" value="ECO:0007669"/>
    <property type="project" value="UniProtKB-KW"/>
</dbReference>
<dbReference type="GO" id="GO:0030313">
    <property type="term" value="C:cell envelope"/>
    <property type="evidence" value="ECO:0007669"/>
    <property type="project" value="UniProtKB-SubCell"/>
</dbReference>
<dbReference type="PANTHER" id="PTHR42852:SF13">
    <property type="entry name" value="PROTEIN DIPZ"/>
    <property type="match status" value="1"/>
</dbReference>
<keyword evidence="3" id="KW-0676">Redox-active center</keyword>
<name>A0A2R3QDM4_9BURK</name>
<gene>
    <name evidence="6" type="ORF">C6568_11915</name>
</gene>
<dbReference type="Gene3D" id="3.40.30.10">
    <property type="entry name" value="Glutaredoxin"/>
    <property type="match status" value="1"/>
</dbReference>
<dbReference type="OrthoDB" id="9811352at2"/>
<dbReference type="SUPFAM" id="SSF52833">
    <property type="entry name" value="Thioredoxin-like"/>
    <property type="match status" value="1"/>
</dbReference>